<comment type="caution">
    <text evidence="8">The sequence shown here is derived from an EMBL/GenBank/DDBJ whole genome shotgun (WGS) entry which is preliminary data.</text>
</comment>
<comment type="similarity">
    <text evidence="2">Belongs to the KAE1 / TsaD family. TsaB subfamily.</text>
</comment>
<proteinExistence type="inferred from homology"/>
<dbReference type="AlphaFoldDB" id="A0A545TJU5"/>
<keyword evidence="5" id="KW-0819">tRNA processing</keyword>
<evidence type="ECO:0000256" key="1">
    <source>
        <dbReference type="ARBA" id="ARBA00004496"/>
    </source>
</evidence>
<dbReference type="OrthoDB" id="9809995at2"/>
<dbReference type="Proteomes" id="UP000317839">
    <property type="component" value="Unassembled WGS sequence"/>
</dbReference>
<dbReference type="NCBIfam" id="TIGR03725">
    <property type="entry name" value="T6A_YeaZ"/>
    <property type="match status" value="1"/>
</dbReference>
<dbReference type="Gene3D" id="3.30.420.40">
    <property type="match status" value="2"/>
</dbReference>
<evidence type="ECO:0000256" key="3">
    <source>
        <dbReference type="ARBA" id="ARBA00019012"/>
    </source>
</evidence>
<dbReference type="PANTHER" id="PTHR11735:SF11">
    <property type="entry name" value="TRNA THREONYLCARBAMOYLADENOSINE BIOSYNTHESIS PROTEIN TSAB"/>
    <property type="match status" value="1"/>
</dbReference>
<dbReference type="GO" id="GO:0016740">
    <property type="term" value="F:transferase activity"/>
    <property type="evidence" value="ECO:0007669"/>
    <property type="project" value="UniProtKB-KW"/>
</dbReference>
<organism evidence="8 9">
    <name type="scientific">Aliikangiella marina</name>
    <dbReference type="NCBI Taxonomy" id="1712262"/>
    <lineage>
        <taxon>Bacteria</taxon>
        <taxon>Pseudomonadati</taxon>
        <taxon>Pseudomonadota</taxon>
        <taxon>Gammaproteobacteria</taxon>
        <taxon>Oceanospirillales</taxon>
        <taxon>Pleioneaceae</taxon>
        <taxon>Aliikangiella</taxon>
    </lineage>
</organism>
<dbReference type="GO" id="GO:0002949">
    <property type="term" value="P:tRNA threonylcarbamoyladenosine modification"/>
    <property type="evidence" value="ECO:0007669"/>
    <property type="project" value="InterPro"/>
</dbReference>
<dbReference type="RefSeq" id="WP_142941066.1">
    <property type="nucleotide sequence ID" value="NZ_VIKR01000001.1"/>
</dbReference>
<evidence type="ECO:0000256" key="2">
    <source>
        <dbReference type="ARBA" id="ARBA00010493"/>
    </source>
</evidence>
<dbReference type="InterPro" id="IPR022496">
    <property type="entry name" value="T6A_TsaB"/>
</dbReference>
<reference evidence="8 9" key="1">
    <citation type="submission" date="2019-06" db="EMBL/GenBank/DDBJ databases">
        <title>Draft genome of Aliikangiella marina GYP-15.</title>
        <authorList>
            <person name="Wang G."/>
        </authorList>
    </citation>
    <scope>NUCLEOTIDE SEQUENCE [LARGE SCALE GENOMIC DNA]</scope>
    <source>
        <strain evidence="8 9">GYP-15</strain>
    </source>
</reference>
<protein>
    <recommendedName>
        <fullName evidence="3">tRNA threonylcarbamoyladenosine biosynthesis protein TsaB</fullName>
    </recommendedName>
    <alternativeName>
        <fullName evidence="6">t(6)A37 threonylcarbamoyladenosine biosynthesis protein TsaB</fullName>
    </alternativeName>
</protein>
<feature type="domain" description="Gcp-like" evidence="7">
    <location>
        <begin position="30"/>
        <end position="196"/>
    </location>
</feature>
<keyword evidence="9" id="KW-1185">Reference proteome</keyword>
<dbReference type="EMBL" id="VIKR01000001">
    <property type="protein sequence ID" value="TQV77494.1"/>
    <property type="molecule type" value="Genomic_DNA"/>
</dbReference>
<evidence type="ECO:0000256" key="4">
    <source>
        <dbReference type="ARBA" id="ARBA00022490"/>
    </source>
</evidence>
<dbReference type="GO" id="GO:0005829">
    <property type="term" value="C:cytosol"/>
    <property type="evidence" value="ECO:0007669"/>
    <property type="project" value="TreeGrafter"/>
</dbReference>
<dbReference type="InterPro" id="IPR000905">
    <property type="entry name" value="Gcp-like_dom"/>
</dbReference>
<keyword evidence="4" id="KW-0963">Cytoplasm</keyword>
<dbReference type="Pfam" id="PF00814">
    <property type="entry name" value="TsaD"/>
    <property type="match status" value="1"/>
</dbReference>
<dbReference type="SUPFAM" id="SSF53067">
    <property type="entry name" value="Actin-like ATPase domain"/>
    <property type="match status" value="2"/>
</dbReference>
<keyword evidence="8" id="KW-0808">Transferase</keyword>
<gene>
    <name evidence="8" type="primary">tsaB</name>
    <name evidence="8" type="ORF">FLL45_06005</name>
</gene>
<accession>A0A545TJU5</accession>
<dbReference type="InterPro" id="IPR043129">
    <property type="entry name" value="ATPase_NBD"/>
</dbReference>
<sequence length="250" mass="26922">MSKILCIDAATEACSVALLNGTEITQEYRVAPRQHAALLLPMVESLLADSDLSLNQLDAIACNVGPGAFTGIRIGVSVAQGLAYGAQLPTIAVSGLYCLAQQAFKVNSGDFCLAAIDARMGEVYFAPFRRDESGHAENLESEVVISPRYITAKSVAAAFNRGKQTETGEDEQDTCKRIFSLAGSGWAAYETDFKNNGINYEQLIEAQFPRAETGLSWAKIAFKKGNLLSPADLQPSYLRNKVAEKKAKTS</sequence>
<evidence type="ECO:0000259" key="7">
    <source>
        <dbReference type="Pfam" id="PF00814"/>
    </source>
</evidence>
<evidence type="ECO:0000256" key="5">
    <source>
        <dbReference type="ARBA" id="ARBA00022694"/>
    </source>
</evidence>
<dbReference type="PANTHER" id="PTHR11735">
    <property type="entry name" value="TRNA N6-ADENOSINE THREONYLCARBAMOYLTRANSFERASE"/>
    <property type="match status" value="1"/>
</dbReference>
<dbReference type="CDD" id="cd24032">
    <property type="entry name" value="ASKHA_NBD_TsaB"/>
    <property type="match status" value="1"/>
</dbReference>
<evidence type="ECO:0000313" key="9">
    <source>
        <dbReference type="Proteomes" id="UP000317839"/>
    </source>
</evidence>
<dbReference type="FunFam" id="3.30.420.40:FF:000097">
    <property type="entry name" value="tRNA threonylcarbamoyladenosine biosynthesis protein TsaB"/>
    <property type="match status" value="1"/>
</dbReference>
<evidence type="ECO:0000313" key="8">
    <source>
        <dbReference type="EMBL" id="TQV77494.1"/>
    </source>
</evidence>
<name>A0A545TJU5_9GAMM</name>
<evidence type="ECO:0000256" key="6">
    <source>
        <dbReference type="ARBA" id="ARBA00032446"/>
    </source>
</evidence>
<comment type="subcellular location">
    <subcellularLocation>
        <location evidence="1">Cytoplasm</location>
    </subcellularLocation>
</comment>